<sequence length="313" mass="33193">MNALVVGGTGFIGGHLCRELRDRGHDVTALSRSPERDSLPDGVETAMGDVTAYGSIEGAFEGQDVVVNLVALSPLFRPRGGNETHYEIHRDGTGNVVEAAETHGVDRLLQMSALGADPGGETAYIRSKGQAEEIVRASDPEWVIFRPSVVFGDDGEFIRYTKRLAPPYVTPLPGGGKTRFQPIWVGDLVPMLAEAATADGGDPHAGETYEIGGPDVLTLAEIAKLAHAADGRPVGVVSIPMGIAGIGLKSLDLVPASVLDAVPGVPRMGSDQYRSLRFDNTVDENDIDAFGLEERDLRSVSAYLGVDFGDEDI</sequence>
<dbReference type="Proteomes" id="UP001139494">
    <property type="component" value="Unassembled WGS sequence"/>
</dbReference>
<evidence type="ECO:0000313" key="2">
    <source>
        <dbReference type="EMBL" id="MCQ4334793.1"/>
    </source>
</evidence>
<name>A0A9R1CSZ9_9EURY</name>
<gene>
    <name evidence="2" type="ORF">KM295_15165</name>
</gene>
<dbReference type="EMBL" id="JAHLKM010000037">
    <property type="protein sequence ID" value="MCQ4334793.1"/>
    <property type="molecule type" value="Genomic_DNA"/>
</dbReference>
<dbReference type="CDD" id="cd05271">
    <property type="entry name" value="NDUFA9_like_SDR_a"/>
    <property type="match status" value="1"/>
</dbReference>
<accession>A0A9R1CSZ9</accession>
<dbReference type="RefSeq" id="WP_256030897.1">
    <property type="nucleotide sequence ID" value="NZ_JAHLKM010000037.1"/>
</dbReference>
<proteinExistence type="predicted"/>
<dbReference type="Pfam" id="PF13460">
    <property type="entry name" value="NAD_binding_10"/>
    <property type="match status" value="1"/>
</dbReference>
<organism evidence="2 3">
    <name type="scientific">Natronomonas aquatica</name>
    <dbReference type="NCBI Taxonomy" id="2841590"/>
    <lineage>
        <taxon>Archaea</taxon>
        <taxon>Methanobacteriati</taxon>
        <taxon>Methanobacteriota</taxon>
        <taxon>Stenosarchaea group</taxon>
        <taxon>Halobacteria</taxon>
        <taxon>Halobacteriales</taxon>
        <taxon>Natronomonadaceae</taxon>
        <taxon>Natronomonas</taxon>
    </lineage>
</organism>
<dbReference type="Gene3D" id="3.40.50.720">
    <property type="entry name" value="NAD(P)-binding Rossmann-like Domain"/>
    <property type="match status" value="1"/>
</dbReference>
<feature type="domain" description="NAD(P)-binding" evidence="1">
    <location>
        <begin position="7"/>
        <end position="151"/>
    </location>
</feature>
<protein>
    <submittedName>
        <fullName evidence="2">Complex I NDUFA9 subunit family protein</fullName>
    </submittedName>
</protein>
<dbReference type="PANTHER" id="PTHR12126:SF11">
    <property type="entry name" value="NADH DEHYDROGENASE [UBIQUINONE] 1 ALPHA SUBCOMPLEX SUBUNIT 9, MITOCHONDRIAL"/>
    <property type="match status" value="1"/>
</dbReference>
<dbReference type="InterPro" id="IPR051207">
    <property type="entry name" value="ComplexI_NDUFA9_subunit"/>
</dbReference>
<reference evidence="2" key="1">
    <citation type="journal article" date="2023" name="Front. Microbiol.">
        <title>Genomic-based phylogenetic and metabolic analyses of the genus Natronomonas, and description of Natronomonas aquatica sp. nov.</title>
        <authorList>
            <person name="Garcia-Roldan A."/>
            <person name="Duran-Viseras A."/>
            <person name="de la Haba R.R."/>
            <person name="Corral P."/>
            <person name="Sanchez-Porro C."/>
            <person name="Ventosa A."/>
        </authorList>
    </citation>
    <scope>NUCLEOTIDE SEQUENCE</scope>
    <source>
        <strain evidence="2">F2-12</strain>
    </source>
</reference>
<dbReference type="AlphaFoldDB" id="A0A9R1CSZ9"/>
<keyword evidence="3" id="KW-1185">Reference proteome</keyword>
<dbReference type="InterPro" id="IPR036291">
    <property type="entry name" value="NAD(P)-bd_dom_sf"/>
</dbReference>
<comment type="caution">
    <text evidence="2">The sequence shown here is derived from an EMBL/GenBank/DDBJ whole genome shotgun (WGS) entry which is preliminary data.</text>
</comment>
<dbReference type="SUPFAM" id="SSF51735">
    <property type="entry name" value="NAD(P)-binding Rossmann-fold domains"/>
    <property type="match status" value="1"/>
</dbReference>
<dbReference type="PANTHER" id="PTHR12126">
    <property type="entry name" value="NADH-UBIQUINONE OXIDOREDUCTASE 39 KDA SUBUNIT-RELATED"/>
    <property type="match status" value="1"/>
</dbReference>
<evidence type="ECO:0000313" key="3">
    <source>
        <dbReference type="Proteomes" id="UP001139494"/>
    </source>
</evidence>
<evidence type="ECO:0000259" key="1">
    <source>
        <dbReference type="Pfam" id="PF13460"/>
    </source>
</evidence>
<dbReference type="InterPro" id="IPR016040">
    <property type="entry name" value="NAD(P)-bd_dom"/>
</dbReference>
<dbReference type="GO" id="GO:0044877">
    <property type="term" value="F:protein-containing complex binding"/>
    <property type="evidence" value="ECO:0007669"/>
    <property type="project" value="TreeGrafter"/>
</dbReference>